<reference evidence="6 7" key="1">
    <citation type="submission" date="2018-03" db="EMBL/GenBank/DDBJ databases">
        <title>Bacteriophage NCPPB3778 and a type I-E CRISPR drive the evolution of the US Biological Select Agent, Rathayibacter toxicus.</title>
        <authorList>
            <person name="Davis E.W.II."/>
            <person name="Tabima J.F."/>
            <person name="Weisberg A.J."/>
            <person name="Dantas Lopes L."/>
            <person name="Wiseman M.S."/>
            <person name="Wiseman M.S."/>
            <person name="Pupko T."/>
            <person name="Belcher M.S."/>
            <person name="Sechler A.J."/>
            <person name="Tancos M.A."/>
            <person name="Schroeder B.K."/>
            <person name="Murray T.D."/>
            <person name="Luster D.G."/>
            <person name="Schneider W.L."/>
            <person name="Rogers E."/>
            <person name="Andreote F.D."/>
            <person name="Grunwald N.J."/>
            <person name="Putnam M.L."/>
            <person name="Chang J.H."/>
        </authorList>
    </citation>
    <scope>NUCLEOTIDE SEQUENCE [LARGE SCALE GENOMIC DNA]</scope>
    <source>
        <strain evidence="6 7">NCCPB 2253</strain>
    </source>
</reference>
<feature type="binding site" evidence="4">
    <location>
        <position position="299"/>
    </location>
    <ligand>
        <name>a divalent metal cation</name>
        <dbReference type="ChEBI" id="CHEBI:60240"/>
    </ligand>
</feature>
<dbReference type="Gene3D" id="2.120.10.30">
    <property type="entry name" value="TolB, C-terminal domain"/>
    <property type="match status" value="1"/>
</dbReference>
<evidence type="ECO:0000259" key="5">
    <source>
        <dbReference type="Pfam" id="PF08450"/>
    </source>
</evidence>
<evidence type="ECO:0000256" key="4">
    <source>
        <dbReference type="PIRSR" id="PIRSR605511-2"/>
    </source>
</evidence>
<accession>A0AAD1EMS0</accession>
<feature type="binding site" evidence="4">
    <location>
        <position position="99"/>
    </location>
    <ligand>
        <name>a divalent metal cation</name>
        <dbReference type="ChEBI" id="CHEBI:60240"/>
    </ligand>
</feature>
<keyword evidence="4" id="KW-0479">Metal-binding</keyword>
<organism evidence="6 7">
    <name type="scientific">Rathayibacter iranicus</name>
    <dbReference type="NCBI Taxonomy" id="59737"/>
    <lineage>
        <taxon>Bacteria</taxon>
        <taxon>Bacillati</taxon>
        <taxon>Actinomycetota</taxon>
        <taxon>Actinomycetes</taxon>
        <taxon>Micrococcales</taxon>
        <taxon>Microbacteriaceae</taxon>
        <taxon>Rathayibacter</taxon>
    </lineage>
</organism>
<dbReference type="PANTHER" id="PTHR47572">
    <property type="entry name" value="LIPOPROTEIN-RELATED"/>
    <property type="match status" value="1"/>
</dbReference>
<gene>
    <name evidence="6" type="ORF">C7V51_11310</name>
</gene>
<dbReference type="InterPro" id="IPR005511">
    <property type="entry name" value="SMP-30"/>
</dbReference>
<keyword evidence="4" id="KW-0862">Zinc</keyword>
<proteinExistence type="inferred from homology"/>
<dbReference type="Pfam" id="PF08450">
    <property type="entry name" value="SGL"/>
    <property type="match status" value="1"/>
</dbReference>
<evidence type="ECO:0000256" key="1">
    <source>
        <dbReference type="ARBA" id="ARBA00008853"/>
    </source>
</evidence>
<evidence type="ECO:0000313" key="6">
    <source>
        <dbReference type="EMBL" id="AZZ56398.1"/>
    </source>
</evidence>
<sequence length="369" mass="40365">MWAGRRHRDCRSINRGESDVATRREFVVAVVLATVIGTPALADSAERTAARRRALRWIRRRLFGGDQRRSGRGSAAGLRRLLAPGARLERVATGAAWSEGPVWLPRERVVRWSDVPGDRILEWDAATGETRVHREHVEFTNGRTLDCEGRVVQCSHGRRAIEREVDGDVEVLVERHGKARLNSPNDVVVASDGAIWFTDPPYGIVQPHEGHPGKREYGGCHVFRFVEAMGELSVATTAVQEPNGLAFSPDERILYVSDTSVALRRDGTGEHCIRTFSVSEQWQLTPLGVLATIEPGVPDGLRVDVEGRVWTSSADGVQVFGADGAALGRIPVPEVVGNLCFGGEDGHDLFIAASTSLYRIRTATRDAAA</sequence>
<evidence type="ECO:0000256" key="3">
    <source>
        <dbReference type="PIRSR" id="PIRSR605511-1"/>
    </source>
</evidence>
<dbReference type="KEGG" id="ria:C7V51_11310"/>
<dbReference type="AlphaFoldDB" id="A0AAD1EMS0"/>
<dbReference type="InterPro" id="IPR013658">
    <property type="entry name" value="SGL"/>
</dbReference>
<feature type="active site" description="Proton donor/acceptor" evidence="3">
    <location>
        <position position="299"/>
    </location>
</feature>
<keyword evidence="2" id="KW-0378">Hydrolase</keyword>
<dbReference type="GO" id="GO:0046872">
    <property type="term" value="F:metal ion binding"/>
    <property type="evidence" value="ECO:0007669"/>
    <property type="project" value="UniProtKB-KW"/>
</dbReference>
<protein>
    <submittedName>
        <fullName evidence="6">SMP-30/gluconolactonase/LRE family protein</fullName>
    </submittedName>
</protein>
<feature type="domain" description="SMP-30/Gluconolactonase/LRE-like region" evidence="5">
    <location>
        <begin position="97"/>
        <end position="354"/>
    </location>
</feature>
<dbReference type="InterPro" id="IPR011042">
    <property type="entry name" value="6-blade_b-propeller_TolB-like"/>
</dbReference>
<dbReference type="PRINTS" id="PR01790">
    <property type="entry name" value="SMP30FAMILY"/>
</dbReference>
<dbReference type="PANTHER" id="PTHR47572:SF4">
    <property type="entry name" value="LACTONASE DRP35"/>
    <property type="match status" value="1"/>
</dbReference>
<dbReference type="EMBL" id="CP028130">
    <property type="protein sequence ID" value="AZZ56398.1"/>
    <property type="molecule type" value="Genomic_DNA"/>
</dbReference>
<dbReference type="GO" id="GO:0016787">
    <property type="term" value="F:hydrolase activity"/>
    <property type="evidence" value="ECO:0007669"/>
    <property type="project" value="UniProtKB-KW"/>
</dbReference>
<comment type="similarity">
    <text evidence="1">Belongs to the SMP-30/CGR1 family.</text>
</comment>
<dbReference type="SUPFAM" id="SSF63829">
    <property type="entry name" value="Calcium-dependent phosphotriesterase"/>
    <property type="match status" value="1"/>
</dbReference>
<feature type="binding site" evidence="4">
    <location>
        <position position="243"/>
    </location>
    <ligand>
        <name>a divalent metal cation</name>
        <dbReference type="ChEBI" id="CHEBI:60240"/>
    </ligand>
</feature>
<dbReference type="InterPro" id="IPR051262">
    <property type="entry name" value="SMP-30/CGR1_Lactonase"/>
</dbReference>
<dbReference type="Proteomes" id="UP000283946">
    <property type="component" value="Chromosome"/>
</dbReference>
<evidence type="ECO:0000256" key="2">
    <source>
        <dbReference type="ARBA" id="ARBA00022801"/>
    </source>
</evidence>
<evidence type="ECO:0000313" key="7">
    <source>
        <dbReference type="Proteomes" id="UP000283946"/>
    </source>
</evidence>
<feature type="binding site" evidence="4">
    <location>
        <position position="185"/>
    </location>
    <ligand>
        <name>substrate</name>
    </ligand>
</feature>
<name>A0AAD1EMS0_9MICO</name>
<feature type="binding site" evidence="4">
    <location>
        <position position="209"/>
    </location>
    <ligand>
        <name>substrate</name>
    </ligand>
</feature>
<comment type="cofactor">
    <cofactor evidence="4">
        <name>Zn(2+)</name>
        <dbReference type="ChEBI" id="CHEBI:29105"/>
    </cofactor>
    <text evidence="4">Binds 1 divalent metal cation per subunit.</text>
</comment>